<dbReference type="GO" id="GO:0005886">
    <property type="term" value="C:plasma membrane"/>
    <property type="evidence" value="ECO:0007669"/>
    <property type="project" value="UniProtKB-SubCell"/>
</dbReference>
<dbReference type="PANTHER" id="PTHR26451">
    <property type="entry name" value="G_PROTEIN_RECEP_F1_2 DOMAIN-CONTAINING PROTEIN"/>
    <property type="match status" value="1"/>
</dbReference>
<evidence type="ECO:0000256" key="12">
    <source>
        <dbReference type="ARBA" id="ARBA00023224"/>
    </source>
</evidence>
<evidence type="ECO:0000256" key="11">
    <source>
        <dbReference type="ARBA" id="ARBA00023180"/>
    </source>
</evidence>
<proteinExistence type="predicted"/>
<dbReference type="Proteomes" id="UP001501940">
    <property type="component" value="Chromosome 11"/>
</dbReference>
<feature type="transmembrane region" description="Helical" evidence="13">
    <location>
        <begin position="270"/>
        <end position="290"/>
    </location>
</feature>
<evidence type="ECO:0000256" key="6">
    <source>
        <dbReference type="ARBA" id="ARBA00022989"/>
    </source>
</evidence>
<dbReference type="Pfam" id="PF13853">
    <property type="entry name" value="7tm_4"/>
    <property type="match status" value="1"/>
</dbReference>
<evidence type="ECO:0000256" key="7">
    <source>
        <dbReference type="ARBA" id="ARBA00023040"/>
    </source>
</evidence>
<keyword evidence="5" id="KW-0552">Olfaction</keyword>
<feature type="transmembrane region" description="Helical" evidence="13">
    <location>
        <begin position="194"/>
        <end position="218"/>
    </location>
</feature>
<evidence type="ECO:0000313" key="15">
    <source>
        <dbReference type="Ensembl" id="ENSAOCP00000006271.1"/>
    </source>
</evidence>
<keyword evidence="2" id="KW-1003">Cell membrane</keyword>
<evidence type="ECO:0000313" key="16">
    <source>
        <dbReference type="Proteomes" id="UP001501940"/>
    </source>
</evidence>
<keyword evidence="10" id="KW-0675">Receptor</keyword>
<keyword evidence="4 13" id="KW-0812">Transmembrane</keyword>
<dbReference type="FunFam" id="1.20.1070.10:FF:000024">
    <property type="entry name" value="Olfactory receptor"/>
    <property type="match status" value="1"/>
</dbReference>
<keyword evidence="9" id="KW-1015">Disulfide bond</keyword>
<sequence>MNNISNTALFSLSGFSATVNYRVTLFSVTLLCYFLIVMVNMSLILTIILDQNLHKPMYIFLCFLCINAIYGTVGFYPKFLFDLLSDIHVISYVGCFLQVFIIYSNIKVDYSILVLMAYDRFVAICKPLEYHSVMSVRRTTVLICLCWFIPFCFDVLIVTLTSALTLCGNRIQKLYCENWSIVKLACGSTKANDIVGLIIISFYCCHALCIACSYVQLVKAALRSKEGRRKFAQTCVPHLFCLLNVTIALLFDVMYSRYGTASMSQNLKNFMAIQFLVIPPLINPIIYGVILTKIRHRMIYLCRTPLKD</sequence>
<keyword evidence="11" id="KW-0325">Glycoprotein</keyword>
<evidence type="ECO:0000256" key="2">
    <source>
        <dbReference type="ARBA" id="ARBA00022475"/>
    </source>
</evidence>
<comment type="subcellular location">
    <subcellularLocation>
        <location evidence="1">Cell membrane</location>
        <topology evidence="1">Multi-pass membrane protein</topology>
    </subcellularLocation>
</comment>
<feature type="transmembrane region" description="Helical" evidence="13">
    <location>
        <begin position="23"/>
        <end position="45"/>
    </location>
</feature>
<dbReference type="OMA" id="NINKLYC"/>
<evidence type="ECO:0000256" key="13">
    <source>
        <dbReference type="SAM" id="Phobius"/>
    </source>
</evidence>
<dbReference type="PRINTS" id="PR00245">
    <property type="entry name" value="OLFACTORYR"/>
</dbReference>
<protein>
    <recommendedName>
        <fullName evidence="14">G-protein coupled receptors family 1 profile domain-containing protein</fullName>
    </recommendedName>
</protein>
<evidence type="ECO:0000256" key="8">
    <source>
        <dbReference type="ARBA" id="ARBA00023136"/>
    </source>
</evidence>
<keyword evidence="12" id="KW-0807">Transducer</keyword>
<dbReference type="GeneTree" id="ENSGT00950000183023"/>
<dbReference type="AlphaFoldDB" id="A0A3Q1B873"/>
<keyword evidence="3" id="KW-0716">Sensory transduction</keyword>
<dbReference type="GO" id="GO:0005549">
    <property type="term" value="F:odorant binding"/>
    <property type="evidence" value="ECO:0007669"/>
    <property type="project" value="TreeGrafter"/>
</dbReference>
<reference evidence="15" key="2">
    <citation type="submission" date="2025-08" db="UniProtKB">
        <authorList>
            <consortium name="Ensembl"/>
        </authorList>
    </citation>
    <scope>IDENTIFICATION</scope>
</reference>
<dbReference type="PANTHER" id="PTHR26451:SF871">
    <property type="entry name" value="ODORANT RECEPTOR-RELATED"/>
    <property type="match status" value="1"/>
</dbReference>
<dbReference type="PROSITE" id="PS50262">
    <property type="entry name" value="G_PROTEIN_RECEP_F1_2"/>
    <property type="match status" value="1"/>
</dbReference>
<dbReference type="InterPro" id="IPR000276">
    <property type="entry name" value="GPCR_Rhodpsn"/>
</dbReference>
<feature type="transmembrane region" description="Helical" evidence="13">
    <location>
        <begin position="57"/>
        <end position="77"/>
    </location>
</feature>
<evidence type="ECO:0000256" key="9">
    <source>
        <dbReference type="ARBA" id="ARBA00023157"/>
    </source>
</evidence>
<organism evidence="15 16">
    <name type="scientific">Amphiprion ocellaris</name>
    <name type="common">Clown anemonefish</name>
    <dbReference type="NCBI Taxonomy" id="80972"/>
    <lineage>
        <taxon>Eukaryota</taxon>
        <taxon>Metazoa</taxon>
        <taxon>Chordata</taxon>
        <taxon>Craniata</taxon>
        <taxon>Vertebrata</taxon>
        <taxon>Euteleostomi</taxon>
        <taxon>Actinopterygii</taxon>
        <taxon>Neopterygii</taxon>
        <taxon>Teleostei</taxon>
        <taxon>Neoteleostei</taxon>
        <taxon>Acanthomorphata</taxon>
        <taxon>Ovalentaria</taxon>
        <taxon>Pomacentridae</taxon>
        <taxon>Amphiprion</taxon>
    </lineage>
</organism>
<feature type="transmembrane region" description="Helical" evidence="13">
    <location>
        <begin position="239"/>
        <end position="258"/>
    </location>
</feature>
<evidence type="ECO:0000256" key="10">
    <source>
        <dbReference type="ARBA" id="ARBA00023170"/>
    </source>
</evidence>
<dbReference type="InterPro" id="IPR017452">
    <property type="entry name" value="GPCR_Rhodpsn_7TM"/>
</dbReference>
<dbReference type="InterPro" id="IPR000725">
    <property type="entry name" value="Olfact_rcpt"/>
</dbReference>
<name>A0A3Q1B873_AMPOC</name>
<evidence type="ECO:0000256" key="1">
    <source>
        <dbReference type="ARBA" id="ARBA00004651"/>
    </source>
</evidence>
<evidence type="ECO:0000256" key="5">
    <source>
        <dbReference type="ARBA" id="ARBA00022725"/>
    </source>
</evidence>
<feature type="domain" description="G-protein coupled receptors family 1 profile" evidence="14">
    <location>
        <begin position="39"/>
        <end position="287"/>
    </location>
</feature>
<accession>A0A3Q1B873</accession>
<dbReference type="InterPro" id="IPR052921">
    <property type="entry name" value="GPCR1_Superfamily_Member"/>
</dbReference>
<keyword evidence="16" id="KW-1185">Reference proteome</keyword>
<reference evidence="15 16" key="1">
    <citation type="submission" date="2022-01" db="EMBL/GenBank/DDBJ databases">
        <title>A chromosome-scale genome assembly of the false clownfish, Amphiprion ocellaris.</title>
        <authorList>
            <person name="Ryu T."/>
        </authorList>
    </citation>
    <scope>NUCLEOTIDE SEQUENCE [LARGE SCALE GENOMIC DNA]</scope>
</reference>
<dbReference type="SUPFAM" id="SSF81321">
    <property type="entry name" value="Family A G protein-coupled receptor-like"/>
    <property type="match status" value="1"/>
</dbReference>
<evidence type="ECO:0000259" key="14">
    <source>
        <dbReference type="PROSITE" id="PS50262"/>
    </source>
</evidence>
<feature type="transmembrane region" description="Helical" evidence="13">
    <location>
        <begin position="89"/>
        <end position="106"/>
    </location>
</feature>
<dbReference type="GO" id="GO:0004930">
    <property type="term" value="F:G protein-coupled receptor activity"/>
    <property type="evidence" value="ECO:0007669"/>
    <property type="project" value="UniProtKB-KW"/>
</dbReference>
<reference evidence="15" key="3">
    <citation type="submission" date="2025-09" db="UniProtKB">
        <authorList>
            <consortium name="Ensembl"/>
        </authorList>
    </citation>
    <scope>IDENTIFICATION</scope>
</reference>
<keyword evidence="7" id="KW-0297">G-protein coupled receptor</keyword>
<dbReference type="GO" id="GO:0004984">
    <property type="term" value="F:olfactory receptor activity"/>
    <property type="evidence" value="ECO:0007669"/>
    <property type="project" value="InterPro"/>
</dbReference>
<keyword evidence="6 13" id="KW-1133">Transmembrane helix</keyword>
<evidence type="ECO:0000256" key="3">
    <source>
        <dbReference type="ARBA" id="ARBA00022606"/>
    </source>
</evidence>
<dbReference type="PROSITE" id="PS00237">
    <property type="entry name" value="G_PROTEIN_RECEP_F1_1"/>
    <property type="match status" value="1"/>
</dbReference>
<dbReference type="Ensembl" id="ENSAOCT00000004888.2">
    <property type="protein sequence ID" value="ENSAOCP00000006271.1"/>
    <property type="gene ID" value="ENSAOCG00000009909.2"/>
</dbReference>
<evidence type="ECO:0000256" key="4">
    <source>
        <dbReference type="ARBA" id="ARBA00022692"/>
    </source>
</evidence>
<dbReference type="Gene3D" id="1.20.1070.10">
    <property type="entry name" value="Rhodopsin 7-helix transmembrane proteins"/>
    <property type="match status" value="1"/>
</dbReference>
<keyword evidence="8 13" id="KW-0472">Membrane</keyword>
<feature type="transmembrane region" description="Helical" evidence="13">
    <location>
        <begin position="141"/>
        <end position="164"/>
    </location>
</feature>